<dbReference type="Pfam" id="PF01753">
    <property type="entry name" value="zf-MYND"/>
    <property type="match status" value="1"/>
</dbReference>
<feature type="domain" description="MYND-type" evidence="5">
    <location>
        <begin position="1138"/>
        <end position="1176"/>
    </location>
</feature>
<dbReference type="InterPro" id="IPR024119">
    <property type="entry name" value="TF_DEAF-1"/>
</dbReference>
<evidence type="ECO:0000259" key="5">
    <source>
        <dbReference type="PROSITE" id="PS50865"/>
    </source>
</evidence>
<dbReference type="InterPro" id="IPR027974">
    <property type="entry name" value="DUF4470"/>
</dbReference>
<accession>A0A550CSC1</accession>
<proteinExistence type="predicted"/>
<evidence type="ECO:0000256" key="4">
    <source>
        <dbReference type="PROSITE-ProRule" id="PRU00134"/>
    </source>
</evidence>
<keyword evidence="2 4" id="KW-0863">Zinc-finger</keyword>
<protein>
    <recommendedName>
        <fullName evidence="5">MYND-type domain-containing protein</fullName>
    </recommendedName>
</protein>
<dbReference type="GO" id="GO:0005634">
    <property type="term" value="C:nucleus"/>
    <property type="evidence" value="ECO:0007669"/>
    <property type="project" value="TreeGrafter"/>
</dbReference>
<evidence type="ECO:0000256" key="3">
    <source>
        <dbReference type="ARBA" id="ARBA00022833"/>
    </source>
</evidence>
<name>A0A550CSC1_9AGAR</name>
<dbReference type="EMBL" id="VDMD01000002">
    <property type="protein sequence ID" value="TRM67688.1"/>
    <property type="molecule type" value="Genomic_DNA"/>
</dbReference>
<dbReference type="PROSITE" id="PS50865">
    <property type="entry name" value="ZF_MYND_2"/>
    <property type="match status" value="1"/>
</dbReference>
<sequence>MAHSVIIPRRTFFYPVGNTSADLLTEGLPPEENLDLLLIGCGDPRSILYTVYADRAADRREFDITFCDIEPAVIARNVLLFTLVADTSKEHDDAIWDIFYHFRFSRSSLALLQEQSAKLVSASESLRQWLESPYAIFIRPRTEQTLSDIRRFWAKYAATASFTDAQHSSMRSTVSAGVDILAKRQGDNMQTGCRSAGALWMDMLRDNKASAHAKHYWRTGVVAGSPVDAASIEFVNPTFVYTGLGSAFCLHYGTDPILGFHLAGILAPVRGNPATVGIEDIGRFIKQEFGKWINIFRTRVSSNIKFIVRPYVGDALFLCRALAGEPNQCVSAWDARPIILQETTASHAAPNTFNTIETSNIADHVGLLSVLSVGIPLLRQSPTSILHTSSLLTSSGKTGDALLDRIGVDSKTFSALLGIAPLALLAKCTTRTSPFDNYPSATSISSVKQYHQLIAWKYASSGDQAALIDGNVVWKPIAVDAVPLCELLFKLYLHMFSCEDVSKTLASLNLKSLPESHIIIYVRASFAALLKLVKARVSTDWKRSMDMLFDRIEGERSLLMGMNFYQDLCTQACILDVCTRNFLSPTFVSPLPVHPIIFARWTDTPPVAHVVMRIPRSAFQKLERLTTEKVGTPMLQCEILVRKSGLQNIYSSIQLAFGELAVEGDADAAQAIIDQDEEGWQGNSPVILIIRASTRLLELSPHSTLIRLALRSTAQTMSLSPVLGMELVIFAAELMGDGVHILRNAPRIRGVSPPQSTSLLRQNTYTASSSSSSHSLKHAPYLIFTGEIATHMSVRLDIRSDKGKRALKEGGAKAQQHTACTMEVFLGSKDQTKDVVPFSFPIDGKDVKLKVARTSGYVEVIVRIASADPSTTQGGYPQTMRTPVVLSRGSPCVWNLNYVNLDKLPALDLPQPKSKLDWVQPLATMAFSDRELRLQRAGDESDTFVNLKNSIAHIMSHASGAPDGQVWPVFSLYRENGIGGYTLIFVNAVRLDLVSHSIVLDVCILPLTPSIMPKVEPIISKLLGNDRRIRNNITNDEEIKAWKALLPASVERCRTWSHEADCLYLRKGVPLALGVVESPICDCGRGKDIPNSETMKKYKQAVPLVTRAAISLLFAVPYLEDVGKMLEAALNEASSAKCAACGTSSGKLLTCSRCKMTKYCSQACQKGDWKAHKKVCNV</sequence>
<dbReference type="InterPro" id="IPR002893">
    <property type="entry name" value="Znf_MYND"/>
</dbReference>
<keyword evidence="7" id="KW-1185">Reference proteome</keyword>
<dbReference type="Gene3D" id="6.10.140.2220">
    <property type="match status" value="1"/>
</dbReference>
<keyword evidence="1" id="KW-0479">Metal-binding</keyword>
<dbReference type="SUPFAM" id="SSF144232">
    <property type="entry name" value="HIT/MYND zinc finger-like"/>
    <property type="match status" value="1"/>
</dbReference>
<dbReference type="PROSITE" id="PS01360">
    <property type="entry name" value="ZF_MYND_1"/>
    <property type="match status" value="1"/>
</dbReference>
<dbReference type="OrthoDB" id="432970at2759"/>
<keyword evidence="3" id="KW-0862">Zinc</keyword>
<evidence type="ECO:0000313" key="7">
    <source>
        <dbReference type="Proteomes" id="UP000320762"/>
    </source>
</evidence>
<dbReference type="AlphaFoldDB" id="A0A550CSC1"/>
<organism evidence="6 7">
    <name type="scientific">Schizophyllum amplum</name>
    <dbReference type="NCBI Taxonomy" id="97359"/>
    <lineage>
        <taxon>Eukaryota</taxon>
        <taxon>Fungi</taxon>
        <taxon>Dikarya</taxon>
        <taxon>Basidiomycota</taxon>
        <taxon>Agaricomycotina</taxon>
        <taxon>Agaricomycetes</taxon>
        <taxon>Agaricomycetidae</taxon>
        <taxon>Agaricales</taxon>
        <taxon>Schizophyllaceae</taxon>
        <taxon>Schizophyllum</taxon>
    </lineage>
</organism>
<comment type="caution">
    <text evidence="6">The sequence shown here is derived from an EMBL/GenBank/DDBJ whole genome shotgun (WGS) entry which is preliminary data.</text>
</comment>
<evidence type="ECO:0000256" key="1">
    <source>
        <dbReference type="ARBA" id="ARBA00022723"/>
    </source>
</evidence>
<dbReference type="GO" id="GO:0008270">
    <property type="term" value="F:zinc ion binding"/>
    <property type="evidence" value="ECO:0007669"/>
    <property type="project" value="UniProtKB-KW"/>
</dbReference>
<dbReference type="Proteomes" id="UP000320762">
    <property type="component" value="Unassembled WGS sequence"/>
</dbReference>
<dbReference type="STRING" id="97359.A0A550CSC1"/>
<dbReference type="PANTHER" id="PTHR10237">
    <property type="entry name" value="DEFORMED EPIDERMAL AUTOREGULATORY FACTOR 1 HOMOLOG SUPPRESSIN"/>
    <property type="match status" value="1"/>
</dbReference>
<dbReference type="PANTHER" id="PTHR10237:SF15">
    <property type="entry name" value="LD37257P"/>
    <property type="match status" value="1"/>
</dbReference>
<dbReference type="Pfam" id="PF14737">
    <property type="entry name" value="DUF4470"/>
    <property type="match status" value="1"/>
</dbReference>
<gene>
    <name evidence="6" type="ORF">BD626DRAFT_479534</name>
</gene>
<evidence type="ECO:0000256" key="2">
    <source>
        <dbReference type="ARBA" id="ARBA00022771"/>
    </source>
</evidence>
<reference evidence="6 7" key="1">
    <citation type="journal article" date="2019" name="New Phytol.">
        <title>Comparative genomics reveals unique wood-decay strategies and fruiting body development in the Schizophyllaceae.</title>
        <authorList>
            <person name="Almasi E."/>
            <person name="Sahu N."/>
            <person name="Krizsan K."/>
            <person name="Balint B."/>
            <person name="Kovacs G.M."/>
            <person name="Kiss B."/>
            <person name="Cseklye J."/>
            <person name="Drula E."/>
            <person name="Henrissat B."/>
            <person name="Nagy I."/>
            <person name="Chovatia M."/>
            <person name="Adam C."/>
            <person name="LaButti K."/>
            <person name="Lipzen A."/>
            <person name="Riley R."/>
            <person name="Grigoriev I.V."/>
            <person name="Nagy L.G."/>
        </authorList>
    </citation>
    <scope>NUCLEOTIDE SEQUENCE [LARGE SCALE GENOMIC DNA]</scope>
    <source>
        <strain evidence="6 7">NL-1724</strain>
    </source>
</reference>
<dbReference type="GO" id="GO:0000981">
    <property type="term" value="F:DNA-binding transcription factor activity, RNA polymerase II-specific"/>
    <property type="evidence" value="ECO:0007669"/>
    <property type="project" value="TreeGrafter"/>
</dbReference>
<evidence type="ECO:0000313" key="6">
    <source>
        <dbReference type="EMBL" id="TRM67688.1"/>
    </source>
</evidence>